<keyword evidence="2" id="KW-0812">Transmembrane</keyword>
<organism evidence="3 4">
    <name type="scientific">Rhodococcus opacus</name>
    <name type="common">Nocardia opaca</name>
    <dbReference type="NCBI Taxonomy" id="37919"/>
    <lineage>
        <taxon>Bacteria</taxon>
        <taxon>Bacillati</taxon>
        <taxon>Actinomycetota</taxon>
        <taxon>Actinomycetes</taxon>
        <taxon>Mycobacteriales</taxon>
        <taxon>Nocardiaceae</taxon>
        <taxon>Rhodococcus</taxon>
    </lineage>
</organism>
<gene>
    <name evidence="3" type="ORF">C5613_08385</name>
</gene>
<accession>A0A2S8JDS8</accession>
<evidence type="ECO:0008006" key="5">
    <source>
        <dbReference type="Google" id="ProtNLM"/>
    </source>
</evidence>
<dbReference type="Proteomes" id="UP000239290">
    <property type="component" value="Unassembled WGS sequence"/>
</dbReference>
<dbReference type="EMBL" id="PUIO01000008">
    <property type="protein sequence ID" value="PQP25207.1"/>
    <property type="molecule type" value="Genomic_DNA"/>
</dbReference>
<feature type="transmembrane region" description="Helical" evidence="2">
    <location>
        <begin position="215"/>
        <end position="234"/>
    </location>
</feature>
<evidence type="ECO:0000256" key="2">
    <source>
        <dbReference type="SAM" id="Phobius"/>
    </source>
</evidence>
<dbReference type="AlphaFoldDB" id="A0A2S8JDS8"/>
<comment type="caution">
    <text evidence="3">The sequence shown here is derived from an EMBL/GenBank/DDBJ whole genome shotgun (WGS) entry which is preliminary data.</text>
</comment>
<feature type="region of interest" description="Disordered" evidence="1">
    <location>
        <begin position="1"/>
        <end position="23"/>
    </location>
</feature>
<evidence type="ECO:0000313" key="3">
    <source>
        <dbReference type="EMBL" id="PQP25207.1"/>
    </source>
</evidence>
<evidence type="ECO:0000256" key="1">
    <source>
        <dbReference type="SAM" id="MobiDB-lite"/>
    </source>
</evidence>
<reference evidence="4" key="1">
    <citation type="submission" date="2018-02" db="EMBL/GenBank/DDBJ databases">
        <title>Draft genome sequencing of Rhodococcus opacus KU647198.</title>
        <authorList>
            <person name="Zheng B.-X."/>
        </authorList>
    </citation>
    <scope>NUCLEOTIDE SEQUENCE [LARGE SCALE GENOMIC DNA]</scope>
    <source>
        <strain evidence="4">04-OD7</strain>
    </source>
</reference>
<name>A0A2S8JDS8_RHOOP</name>
<feature type="transmembrane region" description="Helical" evidence="2">
    <location>
        <begin position="32"/>
        <end position="52"/>
    </location>
</feature>
<feature type="transmembrane region" description="Helical" evidence="2">
    <location>
        <begin position="114"/>
        <end position="136"/>
    </location>
</feature>
<sequence>MADSRPMSTVNVPDGVQNEVPATARPRSGSRWWAYVGVLAGVAGIVGIQASMSIDAVYAEASAGDAVAIMNGLAGQRTGILVMHVSIMTTALLILVFAAGLSQRLRAALPAESILPSVAAFGLVLTSAACLLGTGLTTELVFGLGDTNQLVPAFAVVGGHWMGTIPWLWAGAGVSALAVAVALLRGQAGPRWIGWVSLVLGLVTAVIGVSPLQYLAGFTGPLWVLVSAIGFAFADTVRE</sequence>
<proteinExistence type="predicted"/>
<protein>
    <recommendedName>
        <fullName evidence="5">DUF4386 domain-containing protein</fullName>
    </recommendedName>
</protein>
<feature type="transmembrane region" description="Helical" evidence="2">
    <location>
        <begin position="192"/>
        <end position="209"/>
    </location>
</feature>
<evidence type="ECO:0000313" key="4">
    <source>
        <dbReference type="Proteomes" id="UP000239290"/>
    </source>
</evidence>
<feature type="transmembrane region" description="Helical" evidence="2">
    <location>
        <begin position="80"/>
        <end position="102"/>
    </location>
</feature>
<feature type="transmembrane region" description="Helical" evidence="2">
    <location>
        <begin position="167"/>
        <end position="185"/>
    </location>
</feature>
<keyword evidence="2" id="KW-1133">Transmembrane helix</keyword>
<feature type="compositionally biased region" description="Polar residues" evidence="1">
    <location>
        <begin position="1"/>
        <end position="11"/>
    </location>
</feature>
<keyword evidence="2" id="KW-0472">Membrane</keyword>